<reference evidence="2" key="1">
    <citation type="journal article" date="2011" name="Environ. Microbiol.">
        <title>Genomic insights into the metabolic potential of the polycyclic aromatic hydrocarbon degrading sulfate-reducing Deltaproteobacterium N47.</title>
        <authorList>
            <person name="Bergmann F."/>
            <person name="Selesi D."/>
            <person name="Weinmaier T."/>
            <person name="Tischler P."/>
            <person name="Rattei T."/>
            <person name="Meckenstock R.U."/>
        </authorList>
    </citation>
    <scope>NUCLEOTIDE SEQUENCE</scope>
</reference>
<dbReference type="SUPFAM" id="SSF109604">
    <property type="entry name" value="HD-domain/PDEase-like"/>
    <property type="match status" value="2"/>
</dbReference>
<protein>
    <recommendedName>
        <fullName evidence="1">HD-GYP domain-containing protein</fullName>
    </recommendedName>
</protein>
<gene>
    <name evidence="2" type="ORF">N47_I07090</name>
</gene>
<feature type="domain" description="HD-GYP" evidence="1">
    <location>
        <begin position="243"/>
        <end position="439"/>
    </location>
</feature>
<dbReference type="PANTHER" id="PTHR43155">
    <property type="entry name" value="CYCLIC DI-GMP PHOSPHODIESTERASE PA4108-RELATED"/>
    <property type="match status" value="1"/>
</dbReference>
<evidence type="ECO:0000313" key="2">
    <source>
        <dbReference type="EMBL" id="CBX27289.1"/>
    </source>
</evidence>
<dbReference type="InterPro" id="IPR037522">
    <property type="entry name" value="HD_GYP_dom"/>
</dbReference>
<feature type="domain" description="HD-GYP" evidence="1">
    <location>
        <begin position="34"/>
        <end position="225"/>
    </location>
</feature>
<accession>E1Y9P5</accession>
<sequence length="451" mass="51657">MYFYVSFRKSKILFSFHLINTAKRRIINYMRSSVRVNLGNLLLSLSDAMELAGPEIAQHQQRTAFIVWQMAKAAGFPKETVEEIFIAALMHDIGALSLEEKESLRLSALRDKGESEVATHCIRGKALLQKVPWLKSSADIVRYHHKYIQEWDEPIDTPIVLKSQMLVLADHLERFIQRDKYILHQEKELVSGINSMKGERFHREVVDYFMAAAGREEFWLDLTSPRLYSILLHEGPYRSPEADIQNLFSFSNVFRNIIDFRSPFTATHSSGVSACAALMATIFGLTETETRLMEIAGDLHDLGKLGVPNRVLEKRGKLDGEEFSIIKSHTYFTYALLNTIGGLEQISEWAAFHHEKLDGSGYPFHCKSTDLDTGARIMAVADLFTAIAEDRPYRKGMSQKEIVKIMKQFSDRKVLDPKIIDLLMAHYDEIDSHVKEVQAKSLEFYKQQFVI</sequence>
<dbReference type="SMART" id="SM00471">
    <property type="entry name" value="HDc"/>
    <property type="match status" value="2"/>
</dbReference>
<name>E1Y9P5_9BACT</name>
<organism evidence="2">
    <name type="scientific">uncultured Desulfobacterium sp</name>
    <dbReference type="NCBI Taxonomy" id="201089"/>
    <lineage>
        <taxon>Bacteria</taxon>
        <taxon>Pseudomonadati</taxon>
        <taxon>Thermodesulfobacteriota</taxon>
        <taxon>Desulfobacteria</taxon>
        <taxon>Desulfobacterales</taxon>
        <taxon>Desulfobacteriaceae</taxon>
        <taxon>Desulfobacterium</taxon>
        <taxon>environmental samples</taxon>
    </lineage>
</organism>
<proteinExistence type="predicted"/>
<dbReference type="InterPro" id="IPR003607">
    <property type="entry name" value="HD/PDEase_dom"/>
</dbReference>
<dbReference type="EMBL" id="FR695865">
    <property type="protein sequence ID" value="CBX27289.1"/>
    <property type="molecule type" value="Genomic_DNA"/>
</dbReference>
<dbReference type="PROSITE" id="PS51832">
    <property type="entry name" value="HD_GYP"/>
    <property type="match status" value="2"/>
</dbReference>
<dbReference type="PANTHER" id="PTHR43155:SF1">
    <property type="entry name" value="3'3'-CGAMP-SPECIFIC PHOSPHODIESTERASE 1"/>
    <property type="match status" value="1"/>
</dbReference>
<dbReference type="CDD" id="cd00077">
    <property type="entry name" value="HDc"/>
    <property type="match status" value="2"/>
</dbReference>
<dbReference type="Gene3D" id="1.10.3210.10">
    <property type="entry name" value="Hypothetical protein af1432"/>
    <property type="match status" value="2"/>
</dbReference>
<evidence type="ECO:0000259" key="1">
    <source>
        <dbReference type="PROSITE" id="PS51832"/>
    </source>
</evidence>
<dbReference type="Pfam" id="PF13487">
    <property type="entry name" value="HD_5"/>
    <property type="match status" value="2"/>
</dbReference>
<dbReference type="AlphaFoldDB" id="E1Y9P5"/>